<reference evidence="3" key="1">
    <citation type="journal article" date="2023" name="bioRxiv">
        <title>Complete genome of the Medicago anthracnose fungus, Colletotrichum destructivum, reveals a mini-chromosome-like region within a core chromosome.</title>
        <authorList>
            <person name="Lapalu N."/>
            <person name="Simon A."/>
            <person name="Lu A."/>
            <person name="Plaumann P.-L."/>
            <person name="Amselem J."/>
            <person name="Pigne S."/>
            <person name="Auger A."/>
            <person name="Koch C."/>
            <person name="Dallery J.-F."/>
            <person name="O'Connell R.J."/>
        </authorList>
    </citation>
    <scope>NUCLEOTIDE SEQUENCE [LARGE SCALE GENOMIC DNA]</scope>
    <source>
        <strain evidence="3">CBS 520.97</strain>
    </source>
</reference>
<organism evidence="2 3">
    <name type="scientific">Colletotrichum destructivum</name>
    <dbReference type="NCBI Taxonomy" id="34406"/>
    <lineage>
        <taxon>Eukaryota</taxon>
        <taxon>Fungi</taxon>
        <taxon>Dikarya</taxon>
        <taxon>Ascomycota</taxon>
        <taxon>Pezizomycotina</taxon>
        <taxon>Sordariomycetes</taxon>
        <taxon>Hypocreomycetidae</taxon>
        <taxon>Glomerellales</taxon>
        <taxon>Glomerellaceae</taxon>
        <taxon>Colletotrichum</taxon>
        <taxon>Colletotrichum destructivum species complex</taxon>
    </lineage>
</organism>
<evidence type="ECO:0000313" key="3">
    <source>
        <dbReference type="Proteomes" id="UP001322277"/>
    </source>
</evidence>
<accession>A0AAX4J4G3</accession>
<sequence length="272" mass="30238">MAFWRLQNPGGDKPQQTTTLLNGSTSDSFSAITRYSDLDAHNTYAGLGKCGLTYSDRKPTRLLRILSGPHVQLVDSNRLEEQTGANDELGAIEARTVQAAKTLRATLESRYQLFEYETFPVMVRNKLVVVGPRLAWLKIDERCRIGNNWLTVSPTPLPKLISHPLLVLCDWTLQEEFRAQAWAPRSKILLGLACSSLSCAQASFKKTDAVVPVMLMTGERQKGREELAAVQGVIVADSKERMKARWTPYEATAFCKLGEDFLSTAKRSCGSI</sequence>
<evidence type="ECO:0000313" key="2">
    <source>
        <dbReference type="EMBL" id="WQF90300.1"/>
    </source>
</evidence>
<dbReference type="EMBL" id="CP137315">
    <property type="protein sequence ID" value="WQF90300.1"/>
    <property type="molecule type" value="Genomic_DNA"/>
</dbReference>
<dbReference type="KEGG" id="cdet:87951814"/>
<keyword evidence="3" id="KW-1185">Reference proteome</keyword>
<dbReference type="Proteomes" id="UP001322277">
    <property type="component" value="Chromosome 11"/>
</dbReference>
<protein>
    <submittedName>
        <fullName evidence="2">Uncharacterized protein</fullName>
    </submittedName>
</protein>
<gene>
    <name evidence="2" type="ORF">CDEST_15314</name>
</gene>
<dbReference type="RefSeq" id="XP_062787521.1">
    <property type="nucleotide sequence ID" value="XM_062931470.1"/>
</dbReference>
<dbReference type="AlphaFoldDB" id="A0AAX4J4G3"/>
<proteinExistence type="predicted"/>
<dbReference type="GeneID" id="87951814"/>
<feature type="region of interest" description="Disordered" evidence="1">
    <location>
        <begin position="1"/>
        <end position="21"/>
    </location>
</feature>
<name>A0AAX4J4G3_9PEZI</name>
<evidence type="ECO:0000256" key="1">
    <source>
        <dbReference type="SAM" id="MobiDB-lite"/>
    </source>
</evidence>